<protein>
    <submittedName>
        <fullName evidence="3">SXP/RAL-2 family protein Ani s 5-like cation-binding domain-containing protein</fullName>
    </submittedName>
</protein>
<proteinExistence type="predicted"/>
<evidence type="ECO:0000256" key="1">
    <source>
        <dbReference type="SAM" id="Coils"/>
    </source>
</evidence>
<dbReference type="AlphaFoldDB" id="A0A914P7P3"/>
<feature type="coiled-coil region" evidence="1">
    <location>
        <begin position="79"/>
        <end position="142"/>
    </location>
</feature>
<keyword evidence="1" id="KW-0175">Coiled coil</keyword>
<evidence type="ECO:0000313" key="3">
    <source>
        <dbReference type="WBParaSite" id="PDA_v2.g11194.t1"/>
    </source>
</evidence>
<accession>A0A914P7P3</accession>
<keyword evidence="2" id="KW-1185">Reference proteome</keyword>
<dbReference type="WBParaSite" id="PDA_v2.g11194.t1">
    <property type="protein sequence ID" value="PDA_v2.g11194.t1"/>
    <property type="gene ID" value="PDA_v2.g11194"/>
</dbReference>
<reference evidence="3" key="1">
    <citation type="submission" date="2022-11" db="UniProtKB">
        <authorList>
            <consortium name="WormBaseParasite"/>
        </authorList>
    </citation>
    <scope>IDENTIFICATION</scope>
</reference>
<dbReference type="Proteomes" id="UP000887578">
    <property type="component" value="Unplaced"/>
</dbReference>
<name>A0A914P7P3_9BILA</name>
<organism evidence="2 3">
    <name type="scientific">Panagrolaimus davidi</name>
    <dbReference type="NCBI Taxonomy" id="227884"/>
    <lineage>
        <taxon>Eukaryota</taxon>
        <taxon>Metazoa</taxon>
        <taxon>Ecdysozoa</taxon>
        <taxon>Nematoda</taxon>
        <taxon>Chromadorea</taxon>
        <taxon>Rhabditida</taxon>
        <taxon>Tylenchina</taxon>
        <taxon>Panagrolaimomorpha</taxon>
        <taxon>Panagrolaimoidea</taxon>
        <taxon>Panagrolaimidae</taxon>
        <taxon>Panagrolaimus</taxon>
    </lineage>
</organism>
<evidence type="ECO:0000313" key="2">
    <source>
        <dbReference type="Proteomes" id="UP000887578"/>
    </source>
</evidence>
<sequence>MFINIKLLLITYIFYLIVYVSYGIENYGGLEKPFEQLKGSLSQEQLKRAHTIIENPNLTKQEIKDQIQQYFQKLGEPFYSQYKNASNSFENQIANMTAKAEALKANLSQPSKLIIDKILSIHKDLSITLAQEKEQVKALVQKAAPDVKQEIEKAKIQFQQKFGDSMGSTQEIL</sequence>